<dbReference type="SMART" id="SM01034">
    <property type="entry name" value="BLUF"/>
    <property type="match status" value="1"/>
</dbReference>
<dbReference type="GO" id="GO:0009882">
    <property type="term" value="F:blue light photoreceptor activity"/>
    <property type="evidence" value="ECO:0007669"/>
    <property type="project" value="InterPro"/>
</dbReference>
<dbReference type="InterPro" id="IPR036046">
    <property type="entry name" value="Acylphosphatase-like_dom_sf"/>
</dbReference>
<dbReference type="Pfam" id="PF04940">
    <property type="entry name" value="BLUF"/>
    <property type="match status" value="1"/>
</dbReference>
<dbReference type="EMBL" id="RBZY01000076">
    <property type="protein sequence ID" value="RWR15895.1"/>
    <property type="molecule type" value="Genomic_DNA"/>
</dbReference>
<dbReference type="PROSITE" id="PS50925">
    <property type="entry name" value="BLUF"/>
    <property type="match status" value="1"/>
</dbReference>
<proteinExistence type="predicted"/>
<comment type="caution">
    <text evidence="2">The sequence shown here is derived from an EMBL/GenBank/DDBJ whole genome shotgun (WGS) entry which is preliminary data.</text>
</comment>
<evidence type="ECO:0000313" key="3">
    <source>
        <dbReference type="Proteomes" id="UP000285970"/>
    </source>
</evidence>
<sequence>MADDLYTMTYSSTAAEPFGEDELAQLLESSRVANVGTDLSGLLLYRGGRFLQVLEGPESSVRDAIDRIGRDSRHRDVRVLVSEPIAERRFADWTMAYEQLGESTSPPPEGFRDSFDDLESADATVTARAIADLTLWFRVRSGQRAT</sequence>
<name>A0A443J5Z9_9MICO</name>
<evidence type="ECO:0000313" key="2">
    <source>
        <dbReference type="EMBL" id="RWR15895.1"/>
    </source>
</evidence>
<gene>
    <name evidence="2" type="ORF">D8Y23_14995</name>
</gene>
<accession>A0A443J5Z9</accession>
<feature type="domain" description="BLUF" evidence="1">
    <location>
        <begin position="5"/>
        <end position="96"/>
    </location>
</feature>
<dbReference type="OrthoDB" id="196105at2"/>
<dbReference type="InterPro" id="IPR007024">
    <property type="entry name" value="BLUF_domain"/>
</dbReference>
<dbReference type="Gene3D" id="3.30.70.100">
    <property type="match status" value="1"/>
</dbReference>
<evidence type="ECO:0000259" key="1">
    <source>
        <dbReference type="PROSITE" id="PS50925"/>
    </source>
</evidence>
<dbReference type="Proteomes" id="UP000285970">
    <property type="component" value="Unassembled WGS sequence"/>
</dbReference>
<dbReference type="GO" id="GO:0071949">
    <property type="term" value="F:FAD binding"/>
    <property type="evidence" value="ECO:0007669"/>
    <property type="project" value="InterPro"/>
</dbReference>
<dbReference type="AlphaFoldDB" id="A0A443J5Z9"/>
<organism evidence="2 3">
    <name type="scientific">Microbacterium enclense</name>
    <dbReference type="NCBI Taxonomy" id="993073"/>
    <lineage>
        <taxon>Bacteria</taxon>
        <taxon>Bacillati</taxon>
        <taxon>Actinomycetota</taxon>
        <taxon>Actinomycetes</taxon>
        <taxon>Micrococcales</taxon>
        <taxon>Microbacteriaceae</taxon>
        <taxon>Microbacterium</taxon>
    </lineage>
</organism>
<reference evidence="2 3" key="1">
    <citation type="journal article" date="2018" name="Front. Microbiol.">
        <title>Novel Insights Into Bacterial Dimethylsulfoniopropionate Catabolism in the East China Sea.</title>
        <authorList>
            <person name="Liu J."/>
            <person name="Liu J."/>
            <person name="Zhang S.H."/>
            <person name="Liang J."/>
            <person name="Lin H."/>
            <person name="Song D."/>
            <person name="Yang G.P."/>
            <person name="Todd J.D."/>
            <person name="Zhang X.H."/>
        </authorList>
    </citation>
    <scope>NUCLEOTIDE SEQUENCE [LARGE SCALE GENOMIC DNA]</scope>
    <source>
        <strain evidence="2 3">ZYFD042</strain>
    </source>
</reference>
<dbReference type="SUPFAM" id="SSF54975">
    <property type="entry name" value="Acylphosphatase/BLUF domain-like"/>
    <property type="match status" value="1"/>
</dbReference>
<protein>
    <submittedName>
        <fullName evidence="2">BLUF domain-containing protein</fullName>
    </submittedName>
</protein>
<dbReference type="RefSeq" id="WP_128218879.1">
    <property type="nucleotide sequence ID" value="NZ_RBZY01000076.1"/>
</dbReference>